<dbReference type="EMBL" id="DXFZ01000001">
    <property type="protein sequence ID" value="HIW94865.1"/>
    <property type="molecule type" value="Genomic_DNA"/>
</dbReference>
<dbReference type="Gene3D" id="3.40.50.1470">
    <property type="entry name" value="Peptidyl-tRNA hydrolase"/>
    <property type="match status" value="1"/>
</dbReference>
<evidence type="ECO:0000256" key="10">
    <source>
        <dbReference type="RuleBase" id="RU004320"/>
    </source>
</evidence>
<evidence type="ECO:0000256" key="9">
    <source>
        <dbReference type="RuleBase" id="RU000673"/>
    </source>
</evidence>
<feature type="binding site" evidence="8">
    <location>
        <position position="19"/>
    </location>
    <ligand>
        <name>tRNA</name>
        <dbReference type="ChEBI" id="CHEBI:17843"/>
    </ligand>
</feature>
<evidence type="ECO:0000256" key="4">
    <source>
        <dbReference type="ARBA" id="ARBA00022884"/>
    </source>
</evidence>
<evidence type="ECO:0000256" key="6">
    <source>
        <dbReference type="ARBA" id="ARBA00048707"/>
    </source>
</evidence>
<dbReference type="HAMAP" id="MF_00083">
    <property type="entry name" value="Pept_tRNA_hydro_bact"/>
    <property type="match status" value="1"/>
</dbReference>
<feature type="binding site" evidence="8">
    <location>
        <position position="72"/>
    </location>
    <ligand>
        <name>tRNA</name>
        <dbReference type="ChEBI" id="CHEBI:17843"/>
    </ligand>
</feature>
<reference evidence="11" key="1">
    <citation type="journal article" date="2021" name="PeerJ">
        <title>Extensive microbial diversity within the chicken gut microbiome revealed by metagenomics and culture.</title>
        <authorList>
            <person name="Gilroy R."/>
            <person name="Ravi A."/>
            <person name="Getino M."/>
            <person name="Pursley I."/>
            <person name="Horton D.L."/>
            <person name="Alikhan N.F."/>
            <person name="Baker D."/>
            <person name="Gharbi K."/>
            <person name="Hall N."/>
            <person name="Watson M."/>
            <person name="Adriaenssens E.M."/>
            <person name="Foster-Nyarko E."/>
            <person name="Jarju S."/>
            <person name="Secka A."/>
            <person name="Antonio M."/>
            <person name="Oren A."/>
            <person name="Chaudhuri R.R."/>
            <person name="La Ragione R."/>
            <person name="Hildebrand F."/>
            <person name="Pallen M.J."/>
        </authorList>
    </citation>
    <scope>NUCLEOTIDE SEQUENCE</scope>
    <source>
        <strain evidence="11">4376</strain>
    </source>
</reference>
<dbReference type="PANTHER" id="PTHR17224:SF1">
    <property type="entry name" value="PEPTIDYL-TRNA HYDROLASE"/>
    <property type="match status" value="1"/>
</dbReference>
<reference evidence="11" key="2">
    <citation type="submission" date="2021-04" db="EMBL/GenBank/DDBJ databases">
        <authorList>
            <person name="Gilroy R."/>
        </authorList>
    </citation>
    <scope>NUCLEOTIDE SEQUENCE</scope>
    <source>
        <strain evidence="11">4376</strain>
    </source>
</reference>
<dbReference type="PROSITE" id="PS01195">
    <property type="entry name" value="PEPT_TRNA_HYDROL_1"/>
    <property type="match status" value="1"/>
</dbReference>
<dbReference type="NCBIfam" id="TIGR00447">
    <property type="entry name" value="pth"/>
    <property type="match status" value="1"/>
</dbReference>
<dbReference type="Pfam" id="PF01195">
    <property type="entry name" value="Pept_tRNA_hydro"/>
    <property type="match status" value="1"/>
</dbReference>
<evidence type="ECO:0000313" key="12">
    <source>
        <dbReference type="Proteomes" id="UP000824189"/>
    </source>
</evidence>
<protein>
    <recommendedName>
        <fullName evidence="7 8">Peptidyl-tRNA hydrolase</fullName>
        <shortName evidence="8">Pth</shortName>
        <ecNumber evidence="1 8">3.1.1.29</ecNumber>
    </recommendedName>
</protein>
<comment type="function">
    <text evidence="8">Catalyzes the release of premature peptidyl moieties from peptidyl-tRNA molecules trapped in stalled 50S ribosomal subunits, and thus maintains levels of free tRNAs and 50S ribosomes.</text>
</comment>
<evidence type="ECO:0000313" key="11">
    <source>
        <dbReference type="EMBL" id="HIW94865.1"/>
    </source>
</evidence>
<proteinExistence type="inferred from homology"/>
<dbReference type="EC" id="3.1.1.29" evidence="1 8"/>
<dbReference type="SUPFAM" id="SSF53178">
    <property type="entry name" value="Peptidyl-tRNA hydrolase-like"/>
    <property type="match status" value="1"/>
</dbReference>
<evidence type="ECO:0000256" key="3">
    <source>
        <dbReference type="ARBA" id="ARBA00022801"/>
    </source>
</evidence>
<keyword evidence="8" id="KW-0963">Cytoplasm</keyword>
<gene>
    <name evidence="8 11" type="primary">pth</name>
    <name evidence="11" type="ORF">H9867_00010</name>
</gene>
<dbReference type="InterPro" id="IPR018171">
    <property type="entry name" value="Pept_tRNA_hydro_CS"/>
</dbReference>
<dbReference type="GO" id="GO:0000049">
    <property type="term" value="F:tRNA binding"/>
    <property type="evidence" value="ECO:0007669"/>
    <property type="project" value="UniProtKB-UniRule"/>
</dbReference>
<comment type="subcellular location">
    <subcellularLocation>
        <location evidence="8">Cytoplasm</location>
    </subcellularLocation>
</comment>
<comment type="caution">
    <text evidence="11">The sequence shown here is derived from an EMBL/GenBank/DDBJ whole genome shotgun (WGS) entry which is preliminary data.</text>
</comment>
<comment type="subunit">
    <text evidence="8">Monomer.</text>
</comment>
<comment type="catalytic activity">
    <reaction evidence="6 8 9">
        <text>an N-acyl-L-alpha-aminoacyl-tRNA + H2O = an N-acyl-L-amino acid + a tRNA + H(+)</text>
        <dbReference type="Rhea" id="RHEA:54448"/>
        <dbReference type="Rhea" id="RHEA-COMP:10123"/>
        <dbReference type="Rhea" id="RHEA-COMP:13883"/>
        <dbReference type="ChEBI" id="CHEBI:15377"/>
        <dbReference type="ChEBI" id="CHEBI:15378"/>
        <dbReference type="ChEBI" id="CHEBI:59874"/>
        <dbReference type="ChEBI" id="CHEBI:78442"/>
        <dbReference type="ChEBI" id="CHEBI:138191"/>
        <dbReference type="EC" id="3.1.1.29"/>
    </reaction>
</comment>
<dbReference type="GO" id="GO:0004045">
    <property type="term" value="F:peptidyl-tRNA hydrolase activity"/>
    <property type="evidence" value="ECO:0007669"/>
    <property type="project" value="UniProtKB-UniRule"/>
</dbReference>
<evidence type="ECO:0000256" key="1">
    <source>
        <dbReference type="ARBA" id="ARBA00013260"/>
    </source>
</evidence>
<keyword evidence="4 8" id="KW-0694">RNA-binding</keyword>
<dbReference type="Proteomes" id="UP000824189">
    <property type="component" value="Unassembled WGS sequence"/>
</dbReference>
<evidence type="ECO:0000256" key="5">
    <source>
        <dbReference type="ARBA" id="ARBA00038063"/>
    </source>
</evidence>
<evidence type="ECO:0000256" key="7">
    <source>
        <dbReference type="ARBA" id="ARBA00050038"/>
    </source>
</evidence>
<dbReference type="CDD" id="cd00462">
    <property type="entry name" value="PTH"/>
    <property type="match status" value="1"/>
</dbReference>
<feature type="binding site" evidence="8">
    <location>
        <position position="118"/>
    </location>
    <ligand>
        <name>tRNA</name>
        <dbReference type="ChEBI" id="CHEBI:17843"/>
    </ligand>
</feature>
<dbReference type="InterPro" id="IPR036416">
    <property type="entry name" value="Pept_tRNA_hydro_sf"/>
</dbReference>
<sequence>MEWDAQWLIIGLGNPGPKYAATRHNIGYMAIDALLDREGARLEPVKGMPALVARVEIDGVPVMVARSTTFMNNSGEAIAPLAEKLGITPERVIVVHDELDIAPGLVRVKKGGGEGGHNGLKSTTAELGTKGYVRVRMGIGRPPQGMGVVDFVLAPFGGEDEQWLGGCIERTLEACSIVIGSGVERAQNIIHTAIK</sequence>
<dbReference type="InterPro" id="IPR001328">
    <property type="entry name" value="Pept_tRNA_hydro"/>
</dbReference>
<dbReference type="GO" id="GO:0072344">
    <property type="term" value="P:rescue of stalled ribosome"/>
    <property type="evidence" value="ECO:0007669"/>
    <property type="project" value="UniProtKB-UniRule"/>
</dbReference>
<organism evidence="11 12">
    <name type="scientific">Candidatus Corynebacterium gallistercoris</name>
    <dbReference type="NCBI Taxonomy" id="2838530"/>
    <lineage>
        <taxon>Bacteria</taxon>
        <taxon>Bacillati</taxon>
        <taxon>Actinomycetota</taxon>
        <taxon>Actinomycetes</taxon>
        <taxon>Mycobacteriales</taxon>
        <taxon>Corynebacteriaceae</taxon>
        <taxon>Corynebacterium</taxon>
    </lineage>
</organism>
<comment type="function">
    <text evidence="8">Hydrolyzes ribosome-free peptidyl-tRNAs (with 1 or more amino acids incorporated), which drop off the ribosome during protein synthesis, or as a result of ribosome stalling.</text>
</comment>
<keyword evidence="2 8" id="KW-0820">tRNA-binding</keyword>
<keyword evidence="3 8" id="KW-0378">Hydrolase</keyword>
<evidence type="ECO:0000256" key="8">
    <source>
        <dbReference type="HAMAP-Rule" id="MF_00083"/>
    </source>
</evidence>
<dbReference type="GO" id="GO:0006515">
    <property type="term" value="P:protein quality control for misfolded or incompletely synthesized proteins"/>
    <property type="evidence" value="ECO:0007669"/>
    <property type="project" value="UniProtKB-UniRule"/>
</dbReference>
<feature type="site" description="Discriminates between blocked and unblocked aminoacyl-tRNA" evidence="8">
    <location>
        <position position="14"/>
    </location>
</feature>
<name>A0A9D1RWK9_9CORY</name>
<dbReference type="PROSITE" id="PS01196">
    <property type="entry name" value="PEPT_TRNA_HYDROL_2"/>
    <property type="match status" value="1"/>
</dbReference>
<feature type="binding site" evidence="8">
    <location>
        <position position="70"/>
    </location>
    <ligand>
        <name>tRNA</name>
        <dbReference type="ChEBI" id="CHEBI:17843"/>
    </ligand>
</feature>
<feature type="site" description="Stabilizes the basic form of H active site to accept a proton" evidence="8">
    <location>
        <position position="97"/>
    </location>
</feature>
<dbReference type="AlphaFoldDB" id="A0A9D1RWK9"/>
<accession>A0A9D1RWK9</accession>
<dbReference type="FunFam" id="3.40.50.1470:FF:000001">
    <property type="entry name" value="Peptidyl-tRNA hydrolase"/>
    <property type="match status" value="1"/>
</dbReference>
<comment type="similarity">
    <text evidence="5 8 10">Belongs to the PTH family.</text>
</comment>
<feature type="active site" description="Proton acceptor" evidence="8">
    <location>
        <position position="24"/>
    </location>
</feature>
<dbReference type="GO" id="GO:0005737">
    <property type="term" value="C:cytoplasm"/>
    <property type="evidence" value="ECO:0007669"/>
    <property type="project" value="UniProtKB-SubCell"/>
</dbReference>
<dbReference type="PANTHER" id="PTHR17224">
    <property type="entry name" value="PEPTIDYL-TRNA HYDROLASE"/>
    <property type="match status" value="1"/>
</dbReference>
<evidence type="ECO:0000256" key="2">
    <source>
        <dbReference type="ARBA" id="ARBA00022555"/>
    </source>
</evidence>